<keyword evidence="3" id="KW-1185">Reference proteome</keyword>
<evidence type="ECO:0000259" key="1">
    <source>
        <dbReference type="PROSITE" id="PS51272"/>
    </source>
</evidence>
<gene>
    <name evidence="2" type="ORF">LSG31_13145</name>
</gene>
<evidence type="ECO:0000313" key="3">
    <source>
        <dbReference type="Proteomes" id="UP000830167"/>
    </source>
</evidence>
<dbReference type="Proteomes" id="UP000830167">
    <property type="component" value="Chromosome"/>
</dbReference>
<organism evidence="2 3">
    <name type="scientific">Fodinisporobacter ferrooxydans</name>
    <dbReference type="NCBI Taxonomy" id="2901836"/>
    <lineage>
        <taxon>Bacteria</taxon>
        <taxon>Bacillati</taxon>
        <taxon>Bacillota</taxon>
        <taxon>Bacilli</taxon>
        <taxon>Bacillales</taxon>
        <taxon>Alicyclobacillaceae</taxon>
        <taxon>Fodinisporobacter</taxon>
    </lineage>
</organism>
<dbReference type="PROSITE" id="PS51272">
    <property type="entry name" value="SLH"/>
    <property type="match status" value="1"/>
</dbReference>
<sequence length="71" mass="7944">MLEELQKRIQALEAQLASYHDQNVSVWAHASVLRGIAKGVMHGDEHGNMNPKEPVTREQLMVILDRLGLLG</sequence>
<accession>A0ABY4CED1</accession>
<name>A0ABY4CED1_9BACL</name>
<dbReference type="RefSeq" id="WP_347435566.1">
    <property type="nucleotide sequence ID" value="NZ_CP089291.1"/>
</dbReference>
<reference evidence="2" key="1">
    <citation type="submission" date="2021-12" db="EMBL/GenBank/DDBJ databases">
        <title>Alicyclobacillaceae gen. nov., sp. nov., isolated from chalcocite enrichment system.</title>
        <authorList>
            <person name="Jiang Z."/>
        </authorList>
    </citation>
    <scope>NUCLEOTIDE SEQUENCE</scope>
    <source>
        <strain evidence="2">MYW30-H2</strain>
    </source>
</reference>
<protein>
    <submittedName>
        <fullName evidence="2">S-layer homology domain-containing protein</fullName>
    </submittedName>
</protein>
<evidence type="ECO:0000313" key="2">
    <source>
        <dbReference type="EMBL" id="UOF88886.1"/>
    </source>
</evidence>
<dbReference type="EMBL" id="CP089291">
    <property type="protein sequence ID" value="UOF88886.1"/>
    <property type="molecule type" value="Genomic_DNA"/>
</dbReference>
<dbReference type="Pfam" id="PF00395">
    <property type="entry name" value="SLH"/>
    <property type="match status" value="1"/>
</dbReference>
<proteinExistence type="predicted"/>
<feature type="domain" description="SLH" evidence="1">
    <location>
        <begin position="15"/>
        <end position="71"/>
    </location>
</feature>
<dbReference type="InterPro" id="IPR001119">
    <property type="entry name" value="SLH_dom"/>
</dbReference>